<organism evidence="2 3">
    <name type="scientific">Streptomyces jeddahensis</name>
    <dbReference type="NCBI Taxonomy" id="1716141"/>
    <lineage>
        <taxon>Bacteria</taxon>
        <taxon>Bacillati</taxon>
        <taxon>Actinomycetota</taxon>
        <taxon>Actinomycetes</taxon>
        <taxon>Kitasatosporales</taxon>
        <taxon>Streptomycetaceae</taxon>
        <taxon>Streptomyces</taxon>
    </lineage>
</organism>
<keyword evidence="3" id="KW-1185">Reference proteome</keyword>
<protein>
    <submittedName>
        <fullName evidence="2">Glyoxalase-like domain protein</fullName>
    </submittedName>
</protein>
<dbReference type="AlphaFoldDB" id="A0A177HGC2"/>
<dbReference type="InterPro" id="IPR029068">
    <property type="entry name" value="Glyas_Bleomycin-R_OHBP_Dase"/>
</dbReference>
<dbReference type="EMBL" id="LOHS01000174">
    <property type="protein sequence ID" value="OAH09836.1"/>
    <property type="molecule type" value="Genomic_DNA"/>
</dbReference>
<comment type="caution">
    <text evidence="2">The sequence shown here is derived from an EMBL/GenBank/DDBJ whole genome shotgun (WGS) entry which is preliminary data.</text>
</comment>
<proteinExistence type="predicted"/>
<dbReference type="PATRIC" id="fig|1716141.3.peg.7229"/>
<dbReference type="Proteomes" id="UP000077381">
    <property type="component" value="Unassembled WGS sequence"/>
</dbReference>
<feature type="domain" description="VOC" evidence="1">
    <location>
        <begin position="29"/>
        <end position="133"/>
    </location>
</feature>
<dbReference type="PROSITE" id="PS51819">
    <property type="entry name" value="VOC"/>
    <property type="match status" value="1"/>
</dbReference>
<evidence type="ECO:0000313" key="3">
    <source>
        <dbReference type="Proteomes" id="UP000077381"/>
    </source>
</evidence>
<name>A0A177HGC2_9ACTN</name>
<gene>
    <name evidence="2" type="ORF">STSP_68350</name>
</gene>
<sequence length="146" mass="15666">MHGWLYVMSRRVGRVARAPNPCDHEPMINGAHVILYSRDAVADRAFIRDVLGFAGVDAGGGWLIFALPPAEVAVHPSTERPSHELYLMCDDIQGTLAQLRDKGVTVGPVTDQGWGLLTAVTLPSGAQLGLYEPRHTVAHSATDGSV</sequence>
<dbReference type="InterPro" id="IPR037523">
    <property type="entry name" value="VOC_core"/>
</dbReference>
<dbReference type="SUPFAM" id="SSF54593">
    <property type="entry name" value="Glyoxalase/Bleomycin resistance protein/Dihydroxybiphenyl dioxygenase"/>
    <property type="match status" value="1"/>
</dbReference>
<evidence type="ECO:0000259" key="1">
    <source>
        <dbReference type="PROSITE" id="PS51819"/>
    </source>
</evidence>
<reference evidence="2 3" key="1">
    <citation type="submission" date="2015-12" db="EMBL/GenBank/DDBJ databases">
        <title>Genome sequence of Streptomyces sp. G25.</title>
        <authorList>
            <person name="Poehlein A."/>
            <person name="Roettig A."/>
            <person name="Hiessl S."/>
            <person name="Hauschild P."/>
            <person name="Schauer J."/>
            <person name="Madkour M.H."/>
            <person name="Al-Ansari A.M."/>
            <person name="Almakishah N.H."/>
            <person name="Steinbuechel A."/>
            <person name="Daniel R."/>
        </authorList>
    </citation>
    <scope>NUCLEOTIDE SEQUENCE [LARGE SCALE GENOMIC DNA]</scope>
    <source>
        <strain evidence="3">G25(2015)</strain>
    </source>
</reference>
<dbReference type="STRING" id="1716141.STSP_68350"/>
<evidence type="ECO:0000313" key="2">
    <source>
        <dbReference type="EMBL" id="OAH09836.1"/>
    </source>
</evidence>
<accession>A0A177HGC2</accession>
<dbReference type="Gene3D" id="3.10.180.10">
    <property type="entry name" value="2,3-Dihydroxybiphenyl 1,2-Dioxygenase, domain 1"/>
    <property type="match status" value="1"/>
</dbReference>